<dbReference type="AlphaFoldDB" id="A0AAV9NG41"/>
<sequence length="240" mass="24256">MKSVAIAATVVASLAGLAAANPVAEPQGFGWWGRRPTVYTTITVDAPGPTDSPAPVNNNPAKPSETPKTGGSGGNGGGFVGSKGAAFPFYFTSTYAVIATPDQVINGTVATPGEPGAVGIYNYGINSDLEVICYNITLGGVTGNYQSAAKTATHIHQAVKGASGPPRIALPNPLPISDDPTVIRRSVGCLTGPFTTGILANGTDTGAGFSLKQIEANPAGFFTDAHTVKYVPGVVRGQLA</sequence>
<feature type="signal peptide" evidence="2">
    <location>
        <begin position="1"/>
        <end position="20"/>
    </location>
</feature>
<comment type="caution">
    <text evidence="4">The sequence shown here is derived from an EMBL/GenBank/DDBJ whole genome shotgun (WGS) entry which is preliminary data.</text>
</comment>
<gene>
    <name evidence="4" type="ORF">LTR84_011480</name>
</gene>
<dbReference type="SMART" id="SM00754">
    <property type="entry name" value="CHRD"/>
    <property type="match status" value="1"/>
</dbReference>
<accession>A0AAV9NG41</accession>
<evidence type="ECO:0000259" key="3">
    <source>
        <dbReference type="SMART" id="SM00754"/>
    </source>
</evidence>
<dbReference type="GeneID" id="89979630"/>
<name>A0AAV9NG41_9EURO</name>
<feature type="compositionally biased region" description="Polar residues" evidence="1">
    <location>
        <begin position="55"/>
        <end position="69"/>
    </location>
</feature>
<proteinExistence type="predicted"/>
<reference evidence="4 5" key="1">
    <citation type="submission" date="2023-08" db="EMBL/GenBank/DDBJ databases">
        <title>Black Yeasts Isolated from many extreme environments.</title>
        <authorList>
            <person name="Coleine C."/>
            <person name="Stajich J.E."/>
            <person name="Selbmann L."/>
        </authorList>
    </citation>
    <scope>NUCLEOTIDE SEQUENCE [LARGE SCALE GENOMIC DNA]</scope>
    <source>
        <strain evidence="4 5">CCFEE 5792</strain>
    </source>
</reference>
<dbReference type="InterPro" id="IPR010895">
    <property type="entry name" value="CHRD"/>
</dbReference>
<keyword evidence="2" id="KW-0732">Signal</keyword>
<keyword evidence="5" id="KW-1185">Reference proteome</keyword>
<dbReference type="EMBL" id="JAVRRD010000006">
    <property type="protein sequence ID" value="KAK5057480.1"/>
    <property type="molecule type" value="Genomic_DNA"/>
</dbReference>
<protein>
    <recommendedName>
        <fullName evidence="3">CHRD domain-containing protein</fullName>
    </recommendedName>
</protein>
<feature type="domain" description="CHRD" evidence="3">
    <location>
        <begin position="93"/>
        <end position="240"/>
    </location>
</feature>
<evidence type="ECO:0000313" key="5">
    <source>
        <dbReference type="Proteomes" id="UP001358417"/>
    </source>
</evidence>
<organism evidence="4 5">
    <name type="scientific">Exophiala bonariae</name>
    <dbReference type="NCBI Taxonomy" id="1690606"/>
    <lineage>
        <taxon>Eukaryota</taxon>
        <taxon>Fungi</taxon>
        <taxon>Dikarya</taxon>
        <taxon>Ascomycota</taxon>
        <taxon>Pezizomycotina</taxon>
        <taxon>Eurotiomycetes</taxon>
        <taxon>Chaetothyriomycetidae</taxon>
        <taxon>Chaetothyriales</taxon>
        <taxon>Herpotrichiellaceae</taxon>
        <taxon>Exophiala</taxon>
    </lineage>
</organism>
<evidence type="ECO:0000256" key="2">
    <source>
        <dbReference type="SAM" id="SignalP"/>
    </source>
</evidence>
<feature type="chain" id="PRO_5043967655" description="CHRD domain-containing protein" evidence="2">
    <location>
        <begin position="21"/>
        <end position="240"/>
    </location>
</feature>
<feature type="region of interest" description="Disordered" evidence="1">
    <location>
        <begin position="44"/>
        <end position="76"/>
    </location>
</feature>
<dbReference type="Pfam" id="PF07452">
    <property type="entry name" value="CHRD"/>
    <property type="match status" value="1"/>
</dbReference>
<evidence type="ECO:0000313" key="4">
    <source>
        <dbReference type="EMBL" id="KAK5057480.1"/>
    </source>
</evidence>
<dbReference type="RefSeq" id="XP_064708598.1">
    <property type="nucleotide sequence ID" value="XM_064855009.1"/>
</dbReference>
<evidence type="ECO:0000256" key="1">
    <source>
        <dbReference type="SAM" id="MobiDB-lite"/>
    </source>
</evidence>
<dbReference type="Proteomes" id="UP001358417">
    <property type="component" value="Unassembled WGS sequence"/>
</dbReference>